<reference evidence="2" key="2">
    <citation type="journal article" date="2021" name="PeerJ">
        <title>Extensive microbial diversity within the chicken gut microbiome revealed by metagenomics and culture.</title>
        <authorList>
            <person name="Gilroy R."/>
            <person name="Ravi A."/>
            <person name="Getino M."/>
            <person name="Pursley I."/>
            <person name="Horton D.L."/>
            <person name="Alikhan N.F."/>
            <person name="Baker D."/>
            <person name="Gharbi K."/>
            <person name="Hall N."/>
            <person name="Watson M."/>
            <person name="Adriaenssens E.M."/>
            <person name="Foster-Nyarko E."/>
            <person name="Jarju S."/>
            <person name="Secka A."/>
            <person name="Antonio M."/>
            <person name="Oren A."/>
            <person name="Chaudhuri R.R."/>
            <person name="La Ragione R."/>
            <person name="Hildebrand F."/>
            <person name="Pallen M.J."/>
        </authorList>
    </citation>
    <scope>NUCLEOTIDE SEQUENCE</scope>
    <source>
        <strain evidence="2">ChiBcec15-4380</strain>
    </source>
</reference>
<dbReference type="Proteomes" id="UP000824239">
    <property type="component" value="Unassembled WGS sequence"/>
</dbReference>
<dbReference type="AlphaFoldDB" id="A0A9D1DGN7"/>
<dbReference type="PROSITE" id="PS50943">
    <property type="entry name" value="HTH_CROC1"/>
    <property type="match status" value="1"/>
</dbReference>
<evidence type="ECO:0000259" key="1">
    <source>
        <dbReference type="PROSITE" id="PS50943"/>
    </source>
</evidence>
<protein>
    <submittedName>
        <fullName evidence="2">Helix-turn-helix domain-containing protein</fullName>
    </submittedName>
</protein>
<dbReference type="GO" id="GO:0003677">
    <property type="term" value="F:DNA binding"/>
    <property type="evidence" value="ECO:0007669"/>
    <property type="project" value="InterPro"/>
</dbReference>
<organism evidence="2 3">
    <name type="scientific">Candidatus Avoscillospira avicola</name>
    <dbReference type="NCBI Taxonomy" id="2840706"/>
    <lineage>
        <taxon>Bacteria</taxon>
        <taxon>Bacillati</taxon>
        <taxon>Bacillota</taxon>
        <taxon>Clostridia</taxon>
        <taxon>Eubacteriales</taxon>
        <taxon>Oscillospiraceae</taxon>
        <taxon>Oscillospiraceae incertae sedis</taxon>
        <taxon>Candidatus Avoscillospira</taxon>
    </lineage>
</organism>
<name>A0A9D1DGN7_9FIRM</name>
<dbReference type="InterPro" id="IPR010982">
    <property type="entry name" value="Lambda_DNA-bd_dom_sf"/>
</dbReference>
<feature type="domain" description="HTH cro/C1-type" evidence="1">
    <location>
        <begin position="68"/>
        <end position="122"/>
    </location>
</feature>
<comment type="caution">
    <text evidence="2">The sequence shown here is derived from an EMBL/GenBank/DDBJ whole genome shotgun (WGS) entry which is preliminary data.</text>
</comment>
<gene>
    <name evidence="2" type="ORF">IAA53_03090</name>
</gene>
<dbReference type="EMBL" id="DVHE01000022">
    <property type="protein sequence ID" value="HIR50263.1"/>
    <property type="molecule type" value="Genomic_DNA"/>
</dbReference>
<evidence type="ECO:0000313" key="2">
    <source>
        <dbReference type="EMBL" id="HIR50263.1"/>
    </source>
</evidence>
<sequence>MNAVEELIEMGYPKKIKGNGGYEAVLVGVQPLLDGEVAGVYRYPGGDAVHHISEINAFFAKVDIRDSLKLYLDAHDVVQAQLAAAAGMTRQKLNAALHKQRKLDANELLRICDVLEISADDLWCQT</sequence>
<dbReference type="SUPFAM" id="SSF47413">
    <property type="entry name" value="lambda repressor-like DNA-binding domains"/>
    <property type="match status" value="1"/>
</dbReference>
<dbReference type="InterPro" id="IPR001387">
    <property type="entry name" value="Cro/C1-type_HTH"/>
</dbReference>
<dbReference type="Gene3D" id="1.10.260.40">
    <property type="entry name" value="lambda repressor-like DNA-binding domains"/>
    <property type="match status" value="1"/>
</dbReference>
<reference evidence="2" key="1">
    <citation type="submission" date="2020-10" db="EMBL/GenBank/DDBJ databases">
        <authorList>
            <person name="Gilroy R."/>
        </authorList>
    </citation>
    <scope>NUCLEOTIDE SEQUENCE</scope>
    <source>
        <strain evidence="2">ChiBcec15-4380</strain>
    </source>
</reference>
<accession>A0A9D1DGN7</accession>
<dbReference type="Pfam" id="PF13443">
    <property type="entry name" value="HTH_26"/>
    <property type="match status" value="1"/>
</dbReference>
<proteinExistence type="predicted"/>
<evidence type="ECO:0000313" key="3">
    <source>
        <dbReference type="Proteomes" id="UP000824239"/>
    </source>
</evidence>
<dbReference type="SMART" id="SM00530">
    <property type="entry name" value="HTH_XRE"/>
    <property type="match status" value="1"/>
</dbReference>